<dbReference type="InterPro" id="IPR013087">
    <property type="entry name" value="Znf_C2H2_type"/>
</dbReference>
<keyword evidence="6" id="KW-0804">Transcription</keyword>
<evidence type="ECO:0000256" key="5">
    <source>
        <dbReference type="ARBA" id="ARBA00023015"/>
    </source>
</evidence>
<protein>
    <submittedName>
        <fullName evidence="11">Putative transcriptional regulator RABBIT EARS</fullName>
    </submittedName>
</protein>
<dbReference type="Pfam" id="PF13912">
    <property type="entry name" value="zf-C2H2_6"/>
    <property type="match status" value="1"/>
</dbReference>
<evidence type="ECO:0000256" key="6">
    <source>
        <dbReference type="ARBA" id="ARBA00023163"/>
    </source>
</evidence>
<feature type="domain" description="C2H2-type" evidence="10">
    <location>
        <begin position="62"/>
        <end position="89"/>
    </location>
</feature>
<name>W9R2D7_9ROSA</name>
<accession>W9R2D7</accession>
<dbReference type="eggNOG" id="ENOG502S3DH">
    <property type="taxonomic scope" value="Eukaryota"/>
</dbReference>
<dbReference type="SUPFAM" id="SSF57667">
    <property type="entry name" value="beta-beta-alpha zinc fingers"/>
    <property type="match status" value="1"/>
</dbReference>
<dbReference type="STRING" id="981085.W9R2D7"/>
<evidence type="ECO:0000259" key="10">
    <source>
        <dbReference type="PROSITE" id="PS50157"/>
    </source>
</evidence>
<dbReference type="PANTHER" id="PTHR45801">
    <property type="entry name" value="OS07G0101800 PROTEIN"/>
    <property type="match status" value="1"/>
</dbReference>
<keyword evidence="4" id="KW-0862">Zinc</keyword>
<evidence type="ECO:0000313" key="12">
    <source>
        <dbReference type="Proteomes" id="UP000030645"/>
    </source>
</evidence>
<evidence type="ECO:0000256" key="7">
    <source>
        <dbReference type="ARBA" id="ARBA00023242"/>
    </source>
</evidence>
<dbReference type="PANTHER" id="PTHR45801:SF119">
    <property type="entry name" value="ZINC FINGER PROTEIN 10-LIKE"/>
    <property type="match status" value="1"/>
</dbReference>
<proteinExistence type="predicted"/>
<reference evidence="12" key="1">
    <citation type="submission" date="2013-01" db="EMBL/GenBank/DDBJ databases">
        <title>Draft Genome Sequence of a Mulberry Tree, Morus notabilis C.K. Schneid.</title>
        <authorList>
            <person name="He N."/>
            <person name="Zhao S."/>
        </authorList>
    </citation>
    <scope>NUCLEOTIDE SEQUENCE</scope>
</reference>
<dbReference type="Proteomes" id="UP000030645">
    <property type="component" value="Unassembled WGS sequence"/>
</dbReference>
<keyword evidence="7" id="KW-0539">Nucleus</keyword>
<dbReference type="AlphaFoldDB" id="W9R2D7"/>
<keyword evidence="5" id="KW-0805">Transcription regulation</keyword>
<evidence type="ECO:0000256" key="1">
    <source>
        <dbReference type="ARBA" id="ARBA00004123"/>
    </source>
</evidence>
<evidence type="ECO:0000256" key="2">
    <source>
        <dbReference type="ARBA" id="ARBA00022723"/>
    </source>
</evidence>
<dbReference type="GO" id="GO:0005634">
    <property type="term" value="C:nucleus"/>
    <property type="evidence" value="ECO:0007669"/>
    <property type="project" value="UniProtKB-SubCell"/>
</dbReference>
<evidence type="ECO:0000313" key="11">
    <source>
        <dbReference type="EMBL" id="EXB65287.1"/>
    </source>
</evidence>
<dbReference type="EMBL" id="KE344510">
    <property type="protein sequence ID" value="EXB65287.1"/>
    <property type="molecule type" value="Genomic_DNA"/>
</dbReference>
<keyword evidence="2" id="KW-0479">Metal-binding</keyword>
<sequence>MEEADHDHQYLMWMQKRKEIMMMNSINGSSLSSSSWEEKAFSEDLVAGAGSLGGCVWPPRSYTCSFCMREFKSAQALGGHMNIHRRDRARLKQYYCLTSIPNSTEISDDHDHINHDRDHHSSSTITTNISRFLSPKYGSRVSTTNFSNHHDDHFSTKGVMLDLEKNSRKLFEDSSVETDLCVGLNISVVGRNNIGPIISSSSSSISSTPTGRFSWDQRENETGNYKKPKLMSFLLKPCRLQSNQVIHEVRTDQAAGNSMDDLDLELRLG</sequence>
<feature type="region of interest" description="Disordered" evidence="9">
    <location>
        <begin position="201"/>
        <end position="220"/>
    </location>
</feature>
<dbReference type="PROSITE" id="PS50157">
    <property type="entry name" value="ZINC_FINGER_C2H2_2"/>
    <property type="match status" value="1"/>
</dbReference>
<dbReference type="GO" id="GO:0008270">
    <property type="term" value="F:zinc ion binding"/>
    <property type="evidence" value="ECO:0007669"/>
    <property type="project" value="UniProtKB-KW"/>
</dbReference>
<evidence type="ECO:0000256" key="8">
    <source>
        <dbReference type="PROSITE-ProRule" id="PRU00042"/>
    </source>
</evidence>
<keyword evidence="12" id="KW-1185">Reference proteome</keyword>
<dbReference type="InterPro" id="IPR036236">
    <property type="entry name" value="Znf_C2H2_sf"/>
</dbReference>
<dbReference type="KEGG" id="mnt:21408069"/>
<comment type="subcellular location">
    <subcellularLocation>
        <location evidence="1">Nucleus</location>
    </subcellularLocation>
</comment>
<evidence type="ECO:0000256" key="3">
    <source>
        <dbReference type="ARBA" id="ARBA00022771"/>
    </source>
</evidence>
<evidence type="ECO:0000256" key="4">
    <source>
        <dbReference type="ARBA" id="ARBA00022833"/>
    </source>
</evidence>
<keyword evidence="3 8" id="KW-0863">Zinc-finger</keyword>
<dbReference type="Gene3D" id="3.30.160.60">
    <property type="entry name" value="Classic Zinc Finger"/>
    <property type="match status" value="1"/>
</dbReference>
<organism evidence="11 12">
    <name type="scientific">Morus notabilis</name>
    <dbReference type="NCBI Taxonomy" id="981085"/>
    <lineage>
        <taxon>Eukaryota</taxon>
        <taxon>Viridiplantae</taxon>
        <taxon>Streptophyta</taxon>
        <taxon>Embryophyta</taxon>
        <taxon>Tracheophyta</taxon>
        <taxon>Spermatophyta</taxon>
        <taxon>Magnoliopsida</taxon>
        <taxon>eudicotyledons</taxon>
        <taxon>Gunneridae</taxon>
        <taxon>Pentapetalae</taxon>
        <taxon>rosids</taxon>
        <taxon>fabids</taxon>
        <taxon>Rosales</taxon>
        <taxon>Moraceae</taxon>
        <taxon>Moreae</taxon>
        <taxon>Morus</taxon>
    </lineage>
</organism>
<gene>
    <name evidence="11" type="ORF">L484_025366</name>
</gene>
<dbReference type="OrthoDB" id="1708403at2759"/>
<evidence type="ECO:0000256" key="9">
    <source>
        <dbReference type="SAM" id="MobiDB-lite"/>
    </source>
</evidence>
<dbReference type="PROSITE" id="PS00028">
    <property type="entry name" value="ZINC_FINGER_C2H2_1"/>
    <property type="match status" value="1"/>
</dbReference>
<dbReference type="InterPro" id="IPR052426">
    <property type="entry name" value="Plant_dev_regulator"/>
</dbReference>